<dbReference type="STRING" id="295108.HT99x_02106"/>
<keyword evidence="10 13" id="KW-1133">Transmembrane helix</keyword>
<feature type="transmembrane region" description="Helical" evidence="13">
    <location>
        <begin position="92"/>
        <end position="113"/>
    </location>
</feature>
<sequence length="216" mass="23807">MQDIIQQICIWALPILFAITLHEAAHGYVAHKLGDHTAYLLGRVSANPLKHIDPLGTILIPLIMMLTTNFIFGWAKPVPVDGRNLKHPRRDFAWVAMAGPTSNFLMALFWAGVMKLGLYLIAHKVTLGTPMALMGKAGIMINLVLMVLNLIPLPPLDGSRVLSALLPPKLDILFNKITPFGFIILILLAVMGVLSKILLPPVQWLLSLIVMLFQLS</sequence>
<evidence type="ECO:0000313" key="16">
    <source>
        <dbReference type="Proteomes" id="UP000051497"/>
    </source>
</evidence>
<comment type="caution">
    <text evidence="14">The sequence shown here is derived from an EMBL/GenBank/DDBJ whole genome shotgun (WGS) entry which is preliminary data.</text>
</comment>
<organism evidence="14">
    <name type="scientific">Candidatus Berkiella aquae</name>
    <dbReference type="NCBI Taxonomy" id="295108"/>
    <lineage>
        <taxon>Bacteria</taxon>
        <taxon>Pseudomonadati</taxon>
        <taxon>Pseudomonadota</taxon>
        <taxon>Gammaproteobacteria</taxon>
        <taxon>Candidatus Berkiellales</taxon>
        <taxon>Candidatus Berkiellaceae</taxon>
        <taxon>Candidatus Berkiella</taxon>
    </lineage>
</organism>
<accession>A0A0Q9YM39</accession>
<evidence type="ECO:0000256" key="6">
    <source>
        <dbReference type="ARBA" id="ARBA00022692"/>
    </source>
</evidence>
<feature type="transmembrane region" description="Helical" evidence="13">
    <location>
        <begin position="51"/>
        <end position="72"/>
    </location>
</feature>
<keyword evidence="12 13" id="KW-0472">Membrane</keyword>
<dbReference type="PANTHER" id="PTHR35864">
    <property type="entry name" value="ZINC METALLOPROTEASE MJ0611-RELATED"/>
    <property type="match status" value="1"/>
</dbReference>
<keyword evidence="6 13" id="KW-0812">Transmembrane</keyword>
<keyword evidence="7" id="KW-0479">Metal-binding</keyword>
<dbReference type="InterPro" id="IPR044537">
    <property type="entry name" value="Rip2-like"/>
</dbReference>
<proteinExistence type="inferred from homology"/>
<protein>
    <submittedName>
        <fullName evidence="14">Peptidase family M50</fullName>
    </submittedName>
    <submittedName>
        <fullName evidence="15">Site-2 protease family protein</fullName>
    </submittedName>
</protein>
<evidence type="ECO:0000256" key="13">
    <source>
        <dbReference type="SAM" id="Phobius"/>
    </source>
</evidence>
<evidence type="ECO:0000256" key="12">
    <source>
        <dbReference type="ARBA" id="ARBA00023136"/>
    </source>
</evidence>
<dbReference type="EMBL" id="LKAJ02000001">
    <property type="protein sequence ID" value="MCS5711366.1"/>
    <property type="molecule type" value="Genomic_DNA"/>
</dbReference>
<reference evidence="15" key="2">
    <citation type="journal article" date="2016" name="Genome Announc.">
        <title>Draft Genome Sequences of Two Novel Amoeba-Resistant Intranuclear Bacteria, 'Candidatus Berkiella cookevillensis' and 'Candidatus Berkiella aquae'.</title>
        <authorList>
            <person name="Mehari Y.T."/>
            <person name="Arivett B.A."/>
            <person name="Farone A.L."/>
            <person name="Gunderson J.H."/>
            <person name="Farone M.B."/>
        </authorList>
    </citation>
    <scope>NUCLEOTIDE SEQUENCE</scope>
    <source>
        <strain evidence="15">HT99</strain>
    </source>
</reference>
<keyword evidence="11" id="KW-0482">Metalloprotease</keyword>
<evidence type="ECO:0000256" key="7">
    <source>
        <dbReference type="ARBA" id="ARBA00022723"/>
    </source>
</evidence>
<keyword evidence="5 15" id="KW-0645">Protease</keyword>
<dbReference type="Proteomes" id="UP000051497">
    <property type="component" value="Unassembled WGS sequence"/>
</dbReference>
<name>A0A0Q9YM39_9GAMM</name>
<evidence type="ECO:0000256" key="8">
    <source>
        <dbReference type="ARBA" id="ARBA00022801"/>
    </source>
</evidence>
<evidence type="ECO:0000256" key="11">
    <source>
        <dbReference type="ARBA" id="ARBA00023049"/>
    </source>
</evidence>
<dbReference type="PATRIC" id="fig|1590043.3.peg.2152"/>
<dbReference type="GO" id="GO:0006508">
    <property type="term" value="P:proteolysis"/>
    <property type="evidence" value="ECO:0007669"/>
    <property type="project" value="UniProtKB-KW"/>
</dbReference>
<keyword evidence="16" id="KW-1185">Reference proteome</keyword>
<keyword evidence="9" id="KW-0862">Zinc</keyword>
<evidence type="ECO:0000256" key="3">
    <source>
        <dbReference type="ARBA" id="ARBA00007931"/>
    </source>
</evidence>
<keyword evidence="4" id="KW-1003">Cell membrane</keyword>
<dbReference type="CDD" id="cd06158">
    <property type="entry name" value="S2P-M50_like_1"/>
    <property type="match status" value="1"/>
</dbReference>
<evidence type="ECO:0000256" key="1">
    <source>
        <dbReference type="ARBA" id="ARBA00001947"/>
    </source>
</evidence>
<dbReference type="RefSeq" id="WP_075066730.1">
    <property type="nucleotide sequence ID" value="NZ_LKAJ02000001.1"/>
</dbReference>
<dbReference type="OrthoDB" id="9800627at2"/>
<gene>
    <name evidence="15" type="ORF">HT99x_007955</name>
    <name evidence="14" type="ORF">HT99x_02106</name>
</gene>
<dbReference type="GO" id="GO:0008237">
    <property type="term" value="F:metallopeptidase activity"/>
    <property type="evidence" value="ECO:0007669"/>
    <property type="project" value="UniProtKB-KW"/>
</dbReference>
<feature type="transmembrane region" description="Helical" evidence="13">
    <location>
        <begin position="133"/>
        <end position="151"/>
    </location>
</feature>
<reference evidence="14" key="1">
    <citation type="submission" date="2015-09" db="EMBL/GenBank/DDBJ databases">
        <title>Draft Genome Sequences of Two Novel Amoeba-resistant Intranuclear Bacteria, Candidatus Berkiella cookevillensis and Candidatus Berkiella aquae.</title>
        <authorList>
            <person name="Mehari Y.T."/>
            <person name="Arivett B.A."/>
            <person name="Farone A.L."/>
            <person name="Gunderson J.H."/>
            <person name="Farone M.B."/>
        </authorList>
    </citation>
    <scope>NUCLEOTIDE SEQUENCE [LARGE SCALE GENOMIC DNA]</scope>
    <source>
        <strain evidence="14">HT99</strain>
    </source>
</reference>
<dbReference type="PANTHER" id="PTHR35864:SF1">
    <property type="entry name" value="ZINC METALLOPROTEASE YWHC-RELATED"/>
    <property type="match status" value="1"/>
</dbReference>
<evidence type="ECO:0000256" key="10">
    <source>
        <dbReference type="ARBA" id="ARBA00022989"/>
    </source>
</evidence>
<evidence type="ECO:0000313" key="14">
    <source>
        <dbReference type="EMBL" id="KRG20889.1"/>
    </source>
</evidence>
<evidence type="ECO:0000256" key="9">
    <source>
        <dbReference type="ARBA" id="ARBA00022833"/>
    </source>
</evidence>
<comment type="subcellular location">
    <subcellularLocation>
        <location evidence="2">Cell membrane</location>
        <topology evidence="2">Multi-pass membrane protein</topology>
    </subcellularLocation>
</comment>
<dbReference type="AlphaFoldDB" id="A0A0Q9YM39"/>
<dbReference type="EMBL" id="LKAJ01000008">
    <property type="protein sequence ID" value="KRG20889.1"/>
    <property type="molecule type" value="Genomic_DNA"/>
</dbReference>
<keyword evidence="8" id="KW-0378">Hydrolase</keyword>
<reference evidence="15" key="3">
    <citation type="submission" date="2021-06" db="EMBL/GenBank/DDBJ databases">
        <title>Genomic Description and Analysis of Intracellular Bacteria, Candidatus Berkiella cookevillensis and Candidatus Berkiella aquae.</title>
        <authorList>
            <person name="Kidane D.T."/>
            <person name="Mehari Y.T."/>
            <person name="Rice F.C."/>
            <person name="Arivett B.A."/>
            <person name="Farone A.L."/>
            <person name="Berk S.G."/>
            <person name="Farone M.B."/>
        </authorList>
    </citation>
    <scope>NUCLEOTIDE SEQUENCE</scope>
    <source>
        <strain evidence="15">HT99</strain>
    </source>
</reference>
<dbReference type="InterPro" id="IPR052348">
    <property type="entry name" value="Metallopeptidase_M50B"/>
</dbReference>
<dbReference type="GO" id="GO:0005886">
    <property type="term" value="C:plasma membrane"/>
    <property type="evidence" value="ECO:0007669"/>
    <property type="project" value="UniProtKB-SubCell"/>
</dbReference>
<comment type="cofactor">
    <cofactor evidence="1">
        <name>Zn(2+)</name>
        <dbReference type="ChEBI" id="CHEBI:29105"/>
    </cofactor>
</comment>
<evidence type="ECO:0000313" key="15">
    <source>
        <dbReference type="EMBL" id="MCS5711366.1"/>
    </source>
</evidence>
<dbReference type="GO" id="GO:0046872">
    <property type="term" value="F:metal ion binding"/>
    <property type="evidence" value="ECO:0007669"/>
    <property type="project" value="UniProtKB-KW"/>
</dbReference>
<evidence type="ECO:0000256" key="5">
    <source>
        <dbReference type="ARBA" id="ARBA00022670"/>
    </source>
</evidence>
<evidence type="ECO:0000256" key="2">
    <source>
        <dbReference type="ARBA" id="ARBA00004651"/>
    </source>
</evidence>
<feature type="transmembrane region" description="Helical" evidence="13">
    <location>
        <begin position="172"/>
        <end position="191"/>
    </location>
</feature>
<evidence type="ECO:0000256" key="4">
    <source>
        <dbReference type="ARBA" id="ARBA00022475"/>
    </source>
</evidence>
<comment type="similarity">
    <text evidence="3">Belongs to the peptidase M50B family.</text>
</comment>